<keyword evidence="1" id="KW-1133">Transmembrane helix</keyword>
<feature type="transmembrane region" description="Helical" evidence="1">
    <location>
        <begin position="84"/>
        <end position="102"/>
    </location>
</feature>
<evidence type="ECO:0000313" key="3">
    <source>
        <dbReference type="Proteomes" id="UP000239203"/>
    </source>
</evidence>
<dbReference type="RefSeq" id="WP_104483396.1">
    <property type="nucleotide sequence ID" value="NZ_CP154825.1"/>
</dbReference>
<feature type="transmembrane region" description="Helical" evidence="1">
    <location>
        <begin position="58"/>
        <end position="77"/>
    </location>
</feature>
<comment type="caution">
    <text evidence="2">The sequence shown here is derived from an EMBL/GenBank/DDBJ whole genome shotgun (WGS) entry which is preliminary data.</text>
</comment>
<dbReference type="AlphaFoldDB" id="A0A2S6GCD4"/>
<name>A0A2S6GCD4_9PSEU</name>
<keyword evidence="3" id="KW-1185">Reference proteome</keyword>
<evidence type="ECO:0000313" key="2">
    <source>
        <dbReference type="EMBL" id="PPK61728.1"/>
    </source>
</evidence>
<feature type="transmembrane region" description="Helical" evidence="1">
    <location>
        <begin position="128"/>
        <end position="151"/>
    </location>
</feature>
<keyword evidence="1" id="KW-0472">Membrane</keyword>
<protein>
    <submittedName>
        <fullName evidence="2">Uncharacterized protein</fullName>
    </submittedName>
</protein>
<dbReference type="EMBL" id="PTIX01000039">
    <property type="protein sequence ID" value="PPK61728.1"/>
    <property type="molecule type" value="Genomic_DNA"/>
</dbReference>
<keyword evidence="1" id="KW-0812">Transmembrane</keyword>
<evidence type="ECO:0000256" key="1">
    <source>
        <dbReference type="SAM" id="Phobius"/>
    </source>
</evidence>
<accession>A0A2S6GCD4</accession>
<dbReference type="Proteomes" id="UP000239203">
    <property type="component" value="Unassembled WGS sequence"/>
</dbReference>
<proteinExistence type="predicted"/>
<sequence>MIHRVWGAIAVWAVGLLVQIAESLWTLHHWDAATAVIRRKHLPDADLGEAVAQLDTRVSVFVLAVSVVGLAVLTGFVQLGRSLVAAWLTTVYALPFITVGGWREYWAITRDAATDNDFAPTADPGMPWGLHLGGPMLVLGALATAVLLVIWARHSDHRSRMGAHT</sequence>
<reference evidence="2 3" key="1">
    <citation type="submission" date="2018-02" db="EMBL/GenBank/DDBJ databases">
        <title>Genomic Encyclopedia of Archaeal and Bacterial Type Strains, Phase II (KMG-II): from individual species to whole genera.</title>
        <authorList>
            <person name="Goeker M."/>
        </authorList>
    </citation>
    <scope>NUCLEOTIDE SEQUENCE [LARGE SCALE GENOMIC DNA]</scope>
    <source>
        <strain evidence="2 3">YU 961-1</strain>
    </source>
</reference>
<gene>
    <name evidence="2" type="ORF">CLV40_13925</name>
</gene>
<organism evidence="2 3">
    <name type="scientific">Actinokineospora auranticolor</name>
    <dbReference type="NCBI Taxonomy" id="155976"/>
    <lineage>
        <taxon>Bacteria</taxon>
        <taxon>Bacillati</taxon>
        <taxon>Actinomycetota</taxon>
        <taxon>Actinomycetes</taxon>
        <taxon>Pseudonocardiales</taxon>
        <taxon>Pseudonocardiaceae</taxon>
        <taxon>Actinokineospora</taxon>
    </lineage>
</organism>